<feature type="domain" description="DH" evidence="2">
    <location>
        <begin position="222"/>
        <end position="397"/>
    </location>
</feature>
<feature type="compositionally biased region" description="Pro residues" evidence="1">
    <location>
        <begin position="642"/>
        <end position="651"/>
    </location>
</feature>
<accession>A0ABR4DB33</accession>
<sequence length="1088" mass="119815">MDIVDRLAPFGMPGILRDNQMSAPASFPGTNPSSSVTSLSTASTLVAPQNGQVVATSNIINQKADASRSLYQICVTLKQRLAKVPGFDPYLEQLEQLASDPDDGGPVGSLWKLLRTGHPLLAIFNALKMDPPLQVLEKNISEEKRSKIAILRFVEACKSRLKMPTTEVFIITDLAGSDTTGFVKVTSVINHVLDLAEQRGLLLQIQPYPEADMAQTGSQMSYRDYIVRELVDTERKYVQDLENLHDLKETLEQNGIIPGDVVHNIFLNINAILDCQRKFLIRVETTNSMPPSRQEWGSPFVAYEEAFNMCYQPFIANQRKAGQLAQQVFDKIQSADHPVACDFNTLDGFLLKPMQRLVKYPLLLKDLLKKSDDEATIADLQAGIDAAERVLQKANEAVDRDLLDEALEDLIARVDDWKSHRVQQFGKLLLHGVYPVVTGKGDQDRDYEIYLFQSILLCCKEVVPGKVKDKKEKSRVVAPKTRNKNAKLQLKGRIFMTNVTDVVAMSKPGQYTVQIWWKGDPGVENFMIKFQNEDMMKKWAAGLDQQRKENAPQPQMTNDRAPTFTWLENPSGLENPYAKEAEDEDEDDEPTGSLAGMTPTPSQYGGPMAMPGTMVRNASSTSLRQRSATSESAQSMASAGRAPPPRFPMAPPTLQTQVPGQQSPMPRGGDSYFSPVTESPASSRTSTTSGIYQFPKAGNPQPWNPDEHNRYTAPAMPRAPSRDGSNPANAFGANGRNPRGPSMPVMPRDSAQAAQLQQQRSRSYSTPDINGQSVRGGQSIPAVPGIPAHLAQNHPPHPTHVRHDSNIPRSNTGSPANELPMRANTSSPGAQRARQPYSGGNMAQFPTQPVYSRQGTPASLANLPPPGPRRRGWRRLRPSTRRDPSRQASRRPRSRAMAWSLRRRATSACPTSSRSRSTTTRATTSPSWRSTTLPTRAWSTASMSSWRASSRAASPVAISSCGTATRTAILSRSKATMISKSPFRNGARPTPTPPGGWARSNCFASGTLIRTPAADNSRAHAQNEAGLDLAPLIPRRLGGMVQPSSLQHHRHHRHHQHHQHHQHRRLPNMYTPILYGGRGGGLARSGVC</sequence>
<dbReference type="Pfam" id="PF06395">
    <property type="entry name" value="CDC24"/>
    <property type="match status" value="1"/>
</dbReference>
<feature type="region of interest" description="Disordered" evidence="1">
    <location>
        <begin position="544"/>
        <end position="934"/>
    </location>
</feature>
<dbReference type="CDD" id="cd00160">
    <property type="entry name" value="RhoGEF"/>
    <property type="match status" value="1"/>
</dbReference>
<feature type="compositionally biased region" description="Polar residues" evidence="1">
    <location>
        <begin position="653"/>
        <end position="664"/>
    </location>
</feature>
<dbReference type="InterPro" id="IPR010481">
    <property type="entry name" value="Cdc24/Scd1_N"/>
</dbReference>
<feature type="region of interest" description="Disordered" evidence="1">
    <location>
        <begin position="1043"/>
        <end position="1067"/>
    </location>
</feature>
<dbReference type="Proteomes" id="UP001600064">
    <property type="component" value="Unassembled WGS sequence"/>
</dbReference>
<feature type="compositionally biased region" description="Polar residues" evidence="1">
    <location>
        <begin position="616"/>
        <end position="637"/>
    </location>
</feature>
<dbReference type="PANTHER" id="PTHR47339:SF1">
    <property type="entry name" value="CELL DIVISION CONTROL PROTEIN 24"/>
    <property type="match status" value="1"/>
</dbReference>
<dbReference type="CDD" id="cd13246">
    <property type="entry name" value="PH_Scd1"/>
    <property type="match status" value="1"/>
</dbReference>
<dbReference type="SUPFAM" id="SSF50729">
    <property type="entry name" value="PH domain-like"/>
    <property type="match status" value="1"/>
</dbReference>
<protein>
    <recommendedName>
        <fullName evidence="2">DH domain-containing protein</fullName>
    </recommendedName>
</protein>
<comment type="caution">
    <text evidence="3">The sequence shown here is derived from an EMBL/GenBank/DDBJ whole genome shotgun (WGS) entry which is preliminary data.</text>
</comment>
<dbReference type="InterPro" id="IPR035899">
    <property type="entry name" value="DBL_dom_sf"/>
</dbReference>
<dbReference type="EMBL" id="JAZGUE010000005">
    <property type="protein sequence ID" value="KAL2266807.1"/>
    <property type="molecule type" value="Genomic_DNA"/>
</dbReference>
<dbReference type="PROSITE" id="PS00741">
    <property type="entry name" value="DH_1"/>
    <property type="match status" value="1"/>
</dbReference>
<feature type="compositionally biased region" description="Basic residues" evidence="1">
    <location>
        <begin position="868"/>
        <end position="879"/>
    </location>
</feature>
<feature type="compositionally biased region" description="Low complexity" evidence="1">
    <location>
        <begin position="906"/>
        <end position="934"/>
    </location>
</feature>
<dbReference type="InterPro" id="IPR053026">
    <property type="entry name" value="CDC42_GEF"/>
</dbReference>
<feature type="compositionally biased region" description="Polar residues" evidence="1">
    <location>
        <begin position="674"/>
        <end position="691"/>
    </location>
</feature>
<feature type="compositionally biased region" description="Acidic residues" evidence="1">
    <location>
        <begin position="581"/>
        <end position="590"/>
    </location>
</feature>
<evidence type="ECO:0000259" key="2">
    <source>
        <dbReference type="PROSITE" id="PS50010"/>
    </source>
</evidence>
<dbReference type="RefSeq" id="XP_070865534.1">
    <property type="nucleotide sequence ID" value="XM_071012839.1"/>
</dbReference>
<evidence type="ECO:0000256" key="1">
    <source>
        <dbReference type="SAM" id="MobiDB-lite"/>
    </source>
</evidence>
<feature type="compositionally biased region" description="Polar residues" evidence="1">
    <location>
        <begin position="764"/>
        <end position="776"/>
    </location>
</feature>
<feature type="compositionally biased region" description="Basic residues" evidence="1">
    <location>
        <begin position="1047"/>
        <end position="1066"/>
    </location>
</feature>
<feature type="compositionally biased region" description="Low complexity" evidence="1">
    <location>
        <begin position="748"/>
        <end position="763"/>
    </location>
</feature>
<dbReference type="InterPro" id="IPR033511">
    <property type="entry name" value="Cdc24/Scd1_PH_dom"/>
</dbReference>
<dbReference type="InterPro" id="IPR000219">
    <property type="entry name" value="DH_dom"/>
</dbReference>
<feature type="compositionally biased region" description="Polar residues" evidence="1">
    <location>
        <begin position="844"/>
        <end position="859"/>
    </location>
</feature>
<dbReference type="PROSITE" id="PS50010">
    <property type="entry name" value="DH_2"/>
    <property type="match status" value="1"/>
</dbReference>
<dbReference type="PANTHER" id="PTHR47339">
    <property type="entry name" value="CELL DIVISION CONTROL PROTEIN 24"/>
    <property type="match status" value="1"/>
</dbReference>
<dbReference type="Pfam" id="PF00621">
    <property type="entry name" value="RhoGEF"/>
    <property type="match status" value="1"/>
</dbReference>
<dbReference type="Pfam" id="PF15411">
    <property type="entry name" value="PH_10"/>
    <property type="match status" value="1"/>
</dbReference>
<dbReference type="Gene3D" id="1.20.900.10">
    <property type="entry name" value="Dbl homology (DH) domain"/>
    <property type="match status" value="1"/>
</dbReference>
<organism evidence="3 4">
    <name type="scientific">Remersonia thermophila</name>
    <dbReference type="NCBI Taxonomy" id="72144"/>
    <lineage>
        <taxon>Eukaryota</taxon>
        <taxon>Fungi</taxon>
        <taxon>Dikarya</taxon>
        <taxon>Ascomycota</taxon>
        <taxon>Pezizomycotina</taxon>
        <taxon>Sordariomycetes</taxon>
        <taxon>Sordariomycetidae</taxon>
        <taxon>Sordariales</taxon>
        <taxon>Sordariales incertae sedis</taxon>
        <taxon>Remersonia</taxon>
    </lineage>
</organism>
<dbReference type="InterPro" id="IPR001331">
    <property type="entry name" value="GDS_CDC24_CS"/>
</dbReference>
<evidence type="ECO:0000313" key="4">
    <source>
        <dbReference type="Proteomes" id="UP001600064"/>
    </source>
</evidence>
<dbReference type="Gene3D" id="2.30.29.30">
    <property type="entry name" value="Pleckstrin-homology domain (PH domain)/Phosphotyrosine-binding domain (PTB)"/>
    <property type="match status" value="1"/>
</dbReference>
<proteinExistence type="predicted"/>
<reference evidence="3 4" key="1">
    <citation type="journal article" date="2024" name="Commun. Biol.">
        <title>Comparative genomic analysis of thermophilic fungi reveals convergent evolutionary adaptations and gene losses.</title>
        <authorList>
            <person name="Steindorff A.S."/>
            <person name="Aguilar-Pontes M.V."/>
            <person name="Robinson A.J."/>
            <person name="Andreopoulos B."/>
            <person name="LaButti K."/>
            <person name="Kuo A."/>
            <person name="Mondo S."/>
            <person name="Riley R."/>
            <person name="Otillar R."/>
            <person name="Haridas S."/>
            <person name="Lipzen A."/>
            <person name="Grimwood J."/>
            <person name="Schmutz J."/>
            <person name="Clum A."/>
            <person name="Reid I.D."/>
            <person name="Moisan M.C."/>
            <person name="Butler G."/>
            <person name="Nguyen T.T.M."/>
            <person name="Dewar K."/>
            <person name="Conant G."/>
            <person name="Drula E."/>
            <person name="Henrissat B."/>
            <person name="Hansel C."/>
            <person name="Singer S."/>
            <person name="Hutchinson M.I."/>
            <person name="de Vries R.P."/>
            <person name="Natvig D.O."/>
            <person name="Powell A.J."/>
            <person name="Tsang A."/>
            <person name="Grigoriev I.V."/>
        </authorList>
    </citation>
    <scope>NUCLEOTIDE SEQUENCE [LARGE SCALE GENOMIC DNA]</scope>
    <source>
        <strain evidence="3 4">ATCC 22073</strain>
    </source>
</reference>
<dbReference type="SMART" id="SM00325">
    <property type="entry name" value="RhoGEF"/>
    <property type="match status" value="1"/>
</dbReference>
<keyword evidence="4" id="KW-1185">Reference proteome</keyword>
<name>A0ABR4DB33_9PEZI</name>
<dbReference type="SUPFAM" id="SSF48065">
    <property type="entry name" value="DBL homology domain (DH-domain)"/>
    <property type="match status" value="1"/>
</dbReference>
<gene>
    <name evidence="3" type="ORF">VTJ83DRAFT_6159</name>
</gene>
<dbReference type="InterPro" id="IPR011993">
    <property type="entry name" value="PH-like_dom_sf"/>
</dbReference>
<evidence type="ECO:0000313" key="3">
    <source>
        <dbReference type="EMBL" id="KAL2266807.1"/>
    </source>
</evidence>
<dbReference type="GeneID" id="98127483"/>